<name>A0ABP8N8U3_9BACT</name>
<accession>A0ABP8N8U3</accession>
<protein>
    <recommendedName>
        <fullName evidence="3">DUF4843 domain-containing protein</fullName>
    </recommendedName>
</protein>
<dbReference type="Proteomes" id="UP001501175">
    <property type="component" value="Unassembled WGS sequence"/>
</dbReference>
<sequence length="303" mass="34720">MKKHLYSIAAALVCLLSLVKCSPKVDLDPDYSPFVKDAYLTPAGDGAYRLAARLYLGKNLLEPRNYTASTFYYDLSTNEDEARFDVLEQYQDGNESPEKTLKVQIEYPFMGAIRTNFTSRKEMYLGLDADQLAVVYLKADDWNFPRIADAIVARTTGPRRQEIVIDDPGGKIAARARTTVSTYFRIVDKATGQQIKPNVGIHVWYVQSPDEDVTNRPARWVWGWDHPNPSVGMKRLYNDRRTGETRKLLEFNKTVKILWRFVDGQAKVGVNPFNEFYTTHQIVPGKPYKHFRIEVDRQKAGLL</sequence>
<reference evidence="2" key="1">
    <citation type="journal article" date="2019" name="Int. J. Syst. Evol. Microbiol.">
        <title>The Global Catalogue of Microorganisms (GCM) 10K type strain sequencing project: providing services to taxonomists for standard genome sequencing and annotation.</title>
        <authorList>
            <consortium name="The Broad Institute Genomics Platform"/>
            <consortium name="The Broad Institute Genome Sequencing Center for Infectious Disease"/>
            <person name="Wu L."/>
            <person name="Ma J."/>
        </authorList>
    </citation>
    <scope>NUCLEOTIDE SEQUENCE [LARGE SCALE GENOMIC DNA]</scope>
    <source>
        <strain evidence="2">JCM 17927</strain>
    </source>
</reference>
<dbReference type="RefSeq" id="WP_345245895.1">
    <property type="nucleotide sequence ID" value="NZ_BAABHD010000066.1"/>
</dbReference>
<organism evidence="1 2">
    <name type="scientific">Nibrella saemangeumensis</name>
    <dbReference type="NCBI Taxonomy" id="1084526"/>
    <lineage>
        <taxon>Bacteria</taxon>
        <taxon>Pseudomonadati</taxon>
        <taxon>Bacteroidota</taxon>
        <taxon>Cytophagia</taxon>
        <taxon>Cytophagales</taxon>
        <taxon>Spirosomataceae</taxon>
        <taxon>Nibrella</taxon>
    </lineage>
</organism>
<keyword evidence="2" id="KW-1185">Reference proteome</keyword>
<proteinExistence type="predicted"/>
<evidence type="ECO:0008006" key="3">
    <source>
        <dbReference type="Google" id="ProtNLM"/>
    </source>
</evidence>
<evidence type="ECO:0000313" key="2">
    <source>
        <dbReference type="Proteomes" id="UP001501175"/>
    </source>
</evidence>
<dbReference type="EMBL" id="BAABHD010000066">
    <property type="protein sequence ID" value="GAA4461824.1"/>
    <property type="molecule type" value="Genomic_DNA"/>
</dbReference>
<evidence type="ECO:0000313" key="1">
    <source>
        <dbReference type="EMBL" id="GAA4461824.1"/>
    </source>
</evidence>
<gene>
    <name evidence="1" type="ORF">GCM10023189_37770</name>
</gene>
<comment type="caution">
    <text evidence="1">The sequence shown here is derived from an EMBL/GenBank/DDBJ whole genome shotgun (WGS) entry which is preliminary data.</text>
</comment>